<evidence type="ECO:0000313" key="5">
    <source>
        <dbReference type="Proteomes" id="UP001302676"/>
    </source>
</evidence>
<protein>
    <submittedName>
        <fullName evidence="4">Uncharacterized protein</fullName>
    </submittedName>
</protein>
<dbReference type="PANTHER" id="PTHR20916:SF26">
    <property type="entry name" value="CYSTEINE-RICH PROTEIN 2-BINDING PROTEIN"/>
    <property type="match status" value="1"/>
</dbReference>
<dbReference type="AlphaFoldDB" id="A0AAN6ZNQ3"/>
<keyword evidence="5" id="KW-1185">Reference proteome</keyword>
<feature type="region of interest" description="Disordered" evidence="1">
    <location>
        <begin position="252"/>
        <end position="285"/>
    </location>
</feature>
<dbReference type="GeneID" id="87816468"/>
<proteinExistence type="predicted"/>
<reference evidence="4" key="1">
    <citation type="journal article" date="2023" name="Mol. Phylogenet. Evol.">
        <title>Genome-scale phylogeny and comparative genomics of the fungal order Sordariales.</title>
        <authorList>
            <person name="Hensen N."/>
            <person name="Bonometti L."/>
            <person name="Westerberg I."/>
            <person name="Brannstrom I.O."/>
            <person name="Guillou S."/>
            <person name="Cros-Aarteil S."/>
            <person name="Calhoun S."/>
            <person name="Haridas S."/>
            <person name="Kuo A."/>
            <person name="Mondo S."/>
            <person name="Pangilinan J."/>
            <person name="Riley R."/>
            <person name="LaButti K."/>
            <person name="Andreopoulos B."/>
            <person name="Lipzen A."/>
            <person name="Chen C."/>
            <person name="Yan M."/>
            <person name="Daum C."/>
            <person name="Ng V."/>
            <person name="Clum A."/>
            <person name="Steindorff A."/>
            <person name="Ohm R.A."/>
            <person name="Martin F."/>
            <person name="Silar P."/>
            <person name="Natvig D.O."/>
            <person name="Lalanne C."/>
            <person name="Gautier V."/>
            <person name="Ament-Velasquez S.L."/>
            <person name="Kruys A."/>
            <person name="Hutchinson M.I."/>
            <person name="Powell A.J."/>
            <person name="Barry K."/>
            <person name="Miller A.N."/>
            <person name="Grigoriev I.V."/>
            <person name="Debuchy R."/>
            <person name="Gladieux P."/>
            <person name="Hiltunen Thoren M."/>
            <person name="Johannesson H."/>
        </authorList>
    </citation>
    <scope>NUCLEOTIDE SEQUENCE</scope>
    <source>
        <strain evidence="4">CBS 141.50</strain>
    </source>
</reference>
<gene>
    <name evidence="4" type="ORF">C8A04DRAFT_26222</name>
</gene>
<reference evidence="4" key="2">
    <citation type="submission" date="2023-05" db="EMBL/GenBank/DDBJ databases">
        <authorList>
            <consortium name="Lawrence Berkeley National Laboratory"/>
            <person name="Steindorff A."/>
            <person name="Hensen N."/>
            <person name="Bonometti L."/>
            <person name="Westerberg I."/>
            <person name="Brannstrom I.O."/>
            <person name="Guillou S."/>
            <person name="Cros-Aarteil S."/>
            <person name="Calhoun S."/>
            <person name="Haridas S."/>
            <person name="Kuo A."/>
            <person name="Mondo S."/>
            <person name="Pangilinan J."/>
            <person name="Riley R."/>
            <person name="Labutti K."/>
            <person name="Andreopoulos B."/>
            <person name="Lipzen A."/>
            <person name="Chen C."/>
            <person name="Yanf M."/>
            <person name="Daum C."/>
            <person name="Ng V."/>
            <person name="Clum A."/>
            <person name="Ohm R."/>
            <person name="Martin F."/>
            <person name="Silar P."/>
            <person name="Natvig D."/>
            <person name="Lalanne C."/>
            <person name="Gautier V."/>
            <person name="Ament-Velasquez S.L."/>
            <person name="Kruys A."/>
            <person name="Hutchinson M.I."/>
            <person name="Powell A.J."/>
            <person name="Barry K."/>
            <person name="Miller A.N."/>
            <person name="Grigoriev I.V."/>
            <person name="Debuchy R."/>
            <person name="Gladieux P."/>
            <person name="Thoren M.H."/>
            <person name="Johannesson H."/>
        </authorList>
    </citation>
    <scope>NUCLEOTIDE SEQUENCE</scope>
    <source>
        <strain evidence="4">CBS 141.50</strain>
    </source>
</reference>
<feature type="compositionally biased region" description="Low complexity" evidence="1">
    <location>
        <begin position="262"/>
        <end position="280"/>
    </location>
</feature>
<evidence type="ECO:0000313" key="4">
    <source>
        <dbReference type="EMBL" id="KAK4146060.1"/>
    </source>
</evidence>
<dbReference type="PANTHER" id="PTHR20916">
    <property type="entry name" value="CYSTEINE AND GLYCINE-RICH PROTEIN 2 BINDING PROTEIN"/>
    <property type="match status" value="1"/>
</dbReference>
<keyword evidence="3" id="KW-0732">Signal</keyword>
<feature type="chain" id="PRO_5042821377" evidence="3">
    <location>
        <begin position="19"/>
        <end position="360"/>
    </location>
</feature>
<name>A0AAN6ZNQ3_9PEZI</name>
<dbReference type="EMBL" id="MU853564">
    <property type="protein sequence ID" value="KAK4146060.1"/>
    <property type="molecule type" value="Genomic_DNA"/>
</dbReference>
<feature type="region of interest" description="Disordered" evidence="1">
    <location>
        <begin position="132"/>
        <end position="211"/>
    </location>
</feature>
<feature type="signal peptide" evidence="3">
    <location>
        <begin position="1"/>
        <end position="18"/>
    </location>
</feature>
<keyword evidence="2" id="KW-1133">Transmembrane helix</keyword>
<dbReference type="Proteomes" id="UP001302676">
    <property type="component" value="Unassembled WGS sequence"/>
</dbReference>
<feature type="compositionally biased region" description="Low complexity" evidence="1">
    <location>
        <begin position="139"/>
        <end position="211"/>
    </location>
</feature>
<keyword evidence="2" id="KW-0812">Transmembrane</keyword>
<evidence type="ECO:0000256" key="3">
    <source>
        <dbReference type="SAM" id="SignalP"/>
    </source>
</evidence>
<dbReference type="RefSeq" id="XP_062639431.1">
    <property type="nucleotide sequence ID" value="XM_062779855.1"/>
</dbReference>
<dbReference type="GO" id="GO:0004402">
    <property type="term" value="F:histone acetyltransferase activity"/>
    <property type="evidence" value="ECO:0007669"/>
    <property type="project" value="TreeGrafter"/>
</dbReference>
<sequence>MFSLILATLLALSQLALAIEFLSPPPADGTQDLKSNPVYSSGSPLQVVWTDTEDTGIPFSVVVYQVDVSDGITIPPNQAFEYVVHDAVNITDSQWVVGTAKDVARSNVFAMSIFFKGDTVGRALSTYFNITSSPSQGQTHPPIKTTTQTATRPATTMPTSTASSKRPPKTTTSPPSSEGTTINNNNNNYNNNYNNNNNNNNNNNGNNNNNNNNVGLSTAAAIGIGVGAGLAIILGSAGGWFLFRHLNSKRQGTQEAGQMKDTSSSTGKLSPSPSSGTSSTAGGGAGGGVPDADLYSHFYFGPESSGYGYGYGLGGGGGAGASAVSVEQKKQPYEMSAVACPREVEGDTRFPRYELDGLER</sequence>
<comment type="caution">
    <text evidence="4">The sequence shown here is derived from an EMBL/GenBank/DDBJ whole genome shotgun (WGS) entry which is preliminary data.</text>
</comment>
<evidence type="ECO:0000256" key="2">
    <source>
        <dbReference type="SAM" id="Phobius"/>
    </source>
</evidence>
<organism evidence="4 5">
    <name type="scientific">Dichotomopilus funicola</name>
    <dbReference type="NCBI Taxonomy" id="1934379"/>
    <lineage>
        <taxon>Eukaryota</taxon>
        <taxon>Fungi</taxon>
        <taxon>Dikarya</taxon>
        <taxon>Ascomycota</taxon>
        <taxon>Pezizomycotina</taxon>
        <taxon>Sordariomycetes</taxon>
        <taxon>Sordariomycetidae</taxon>
        <taxon>Sordariales</taxon>
        <taxon>Chaetomiaceae</taxon>
        <taxon>Dichotomopilus</taxon>
    </lineage>
</organism>
<evidence type="ECO:0000256" key="1">
    <source>
        <dbReference type="SAM" id="MobiDB-lite"/>
    </source>
</evidence>
<accession>A0AAN6ZNQ3</accession>
<feature type="transmembrane region" description="Helical" evidence="2">
    <location>
        <begin position="219"/>
        <end position="243"/>
    </location>
</feature>
<keyword evidence="2" id="KW-0472">Membrane</keyword>